<evidence type="ECO:0000313" key="1">
    <source>
        <dbReference type="EMBL" id="PTE21321.1"/>
    </source>
</evidence>
<dbReference type="EMBL" id="PZKG01000055">
    <property type="protein sequence ID" value="PTE21321.1"/>
    <property type="molecule type" value="Genomic_DNA"/>
</dbReference>
<dbReference type="InterPro" id="IPR032710">
    <property type="entry name" value="NTF2-like_dom_sf"/>
</dbReference>
<organism evidence="1 2">
    <name type="scientific">Cereibacter changlensis JA139</name>
    <dbReference type="NCBI Taxonomy" id="1188249"/>
    <lineage>
        <taxon>Bacteria</taxon>
        <taxon>Pseudomonadati</taxon>
        <taxon>Pseudomonadota</taxon>
        <taxon>Alphaproteobacteria</taxon>
        <taxon>Rhodobacterales</taxon>
        <taxon>Paracoccaceae</taxon>
        <taxon>Cereibacter</taxon>
    </lineage>
</organism>
<dbReference type="AlphaFoldDB" id="A0A2T4JTS4"/>
<accession>A0A2T4JTS4</accession>
<dbReference type="GO" id="GO:0030638">
    <property type="term" value="P:polyketide metabolic process"/>
    <property type="evidence" value="ECO:0007669"/>
    <property type="project" value="InterPro"/>
</dbReference>
<name>A0A2T4JTS4_9RHOB</name>
<proteinExistence type="predicted"/>
<gene>
    <name evidence="1" type="ORF">C5F48_12855</name>
</gene>
<sequence length="128" mass="14302">MDRNALCTLYHGYLDCLNRQDWAVLGRFVHPEVRHNGRALGLAGYLAMLEGDFRAIPDLVFRIELLLADPPQVASRLAFDCTPVGELFGLAVNGRRVRFAENVFYAYRDGLIHDVRSVIDTGAIAAQL</sequence>
<reference evidence="1 2" key="1">
    <citation type="submission" date="2018-03" db="EMBL/GenBank/DDBJ databases">
        <title>Cereibacter changlensis.</title>
        <authorList>
            <person name="Meyer T.E."/>
            <person name="Miller S."/>
            <person name="Lodha T."/>
            <person name="Gandham S."/>
            <person name="Chintalapati S."/>
            <person name="Chintalapati V.R."/>
        </authorList>
    </citation>
    <scope>NUCLEOTIDE SEQUENCE [LARGE SCALE GENOMIC DNA]</scope>
    <source>
        <strain evidence="1 2">JA139</strain>
    </source>
</reference>
<dbReference type="InterPro" id="IPR009959">
    <property type="entry name" value="Cyclase_SnoaL-like"/>
</dbReference>
<dbReference type="SUPFAM" id="SSF54427">
    <property type="entry name" value="NTF2-like"/>
    <property type="match status" value="1"/>
</dbReference>
<dbReference type="Proteomes" id="UP000241010">
    <property type="component" value="Unassembled WGS sequence"/>
</dbReference>
<protein>
    <submittedName>
        <fullName evidence="1">Ester cyclase</fullName>
    </submittedName>
</protein>
<dbReference type="RefSeq" id="WP_107664309.1">
    <property type="nucleotide sequence ID" value="NZ_PZKG01000055.1"/>
</dbReference>
<dbReference type="Gene3D" id="3.10.450.50">
    <property type="match status" value="1"/>
</dbReference>
<dbReference type="PANTHER" id="PTHR38436:SF1">
    <property type="entry name" value="ESTER CYCLASE"/>
    <property type="match status" value="1"/>
</dbReference>
<comment type="caution">
    <text evidence="1">The sequence shown here is derived from an EMBL/GenBank/DDBJ whole genome shotgun (WGS) entry which is preliminary data.</text>
</comment>
<dbReference type="Pfam" id="PF07366">
    <property type="entry name" value="SnoaL"/>
    <property type="match status" value="1"/>
</dbReference>
<evidence type="ECO:0000313" key="2">
    <source>
        <dbReference type="Proteomes" id="UP000241010"/>
    </source>
</evidence>
<keyword evidence="2" id="KW-1185">Reference proteome</keyword>
<dbReference type="PANTHER" id="PTHR38436">
    <property type="entry name" value="POLYKETIDE CYCLASE SNOAL-LIKE DOMAIN"/>
    <property type="match status" value="1"/>
</dbReference>
<dbReference type="OrthoDB" id="9810441at2"/>